<dbReference type="PANTHER" id="PTHR35093">
    <property type="entry name" value="OUTER MEMBRANE PROTEIN NMB0088-RELATED"/>
    <property type="match status" value="1"/>
</dbReference>
<comment type="subcellular location">
    <subcellularLocation>
        <location evidence="1">Cell outer membrane</location>
        <topology evidence="1">Multi-pass membrane protein</topology>
    </subcellularLocation>
</comment>
<feature type="chain" id="PRO_5047037143" evidence="8">
    <location>
        <begin position="26"/>
        <end position="463"/>
    </location>
</feature>
<evidence type="ECO:0000256" key="2">
    <source>
        <dbReference type="ARBA" id="ARBA00008163"/>
    </source>
</evidence>
<keyword evidence="10" id="KW-1185">Reference proteome</keyword>
<dbReference type="PANTHER" id="PTHR35093:SF8">
    <property type="entry name" value="OUTER MEMBRANE PROTEIN NMB0088-RELATED"/>
    <property type="match status" value="1"/>
</dbReference>
<proteinExistence type="inferred from homology"/>
<keyword evidence="3" id="KW-1134">Transmembrane beta strand</keyword>
<dbReference type="InterPro" id="IPR005017">
    <property type="entry name" value="OMPP1/FadL/TodX"/>
</dbReference>
<dbReference type="Gene3D" id="2.40.160.60">
    <property type="entry name" value="Outer membrane protein transport protein (OMPP1/FadL/TodX)"/>
    <property type="match status" value="1"/>
</dbReference>
<keyword evidence="4" id="KW-0812">Transmembrane</keyword>
<dbReference type="Pfam" id="PF03349">
    <property type="entry name" value="Toluene_X"/>
    <property type="match status" value="1"/>
</dbReference>
<sequence length="463" mass="49739">MNKIAAALRLIGVGSLALMTGQALASGYHFGTQSASNQGVANSGAAAASDATTIFYNPAGMTRLEGTQLSGVLNVIIPDGEFTNNGSTSGAGRPIAGNNGGNFGVTTPVPHFYLTHRYNDALTFGVGVFVPFGSHSDYDEGWAGRYNSLENEVKTVNINPSFAYRVNDRFSIGGGVSVQYIKGKLSKALDLGTGTISSLVQSNRLSAPQAQALLPVMGANPTYDGKVVVEGDDIGYGFNLGALFMISEDTRVGVAYRSRIRHTLEGDADFSVSQNFASSPLGAAGALVQASLNSQYRNTSARLNIDTPESFSINGYHQINPQWAVMADYTRTRHSRLNEIRVQLEGPLPDSVVETKWFDTNRYSVGTTYRPNEKWLLRAGLAYDEAPEDDNNRIPGIPDSDRTWVAVGANYAINAHSSVDVAAIYVMLKDASINQTDLSNNSTVRGDYDVSSTTLGVQYNYRF</sequence>
<keyword evidence="5 8" id="KW-0732">Signal</keyword>
<evidence type="ECO:0000313" key="10">
    <source>
        <dbReference type="Proteomes" id="UP001061302"/>
    </source>
</evidence>
<evidence type="ECO:0000256" key="8">
    <source>
        <dbReference type="SAM" id="SignalP"/>
    </source>
</evidence>
<gene>
    <name evidence="9" type="ORF">N8I74_12305</name>
</gene>
<accession>A0ABY6DIE2</accession>
<feature type="signal peptide" evidence="8">
    <location>
        <begin position="1"/>
        <end position="25"/>
    </location>
</feature>
<name>A0ABY6DIE2_9NEIS</name>
<protein>
    <submittedName>
        <fullName evidence="9">OmpP1/FadL family transporter</fullName>
    </submittedName>
</protein>
<dbReference type="SUPFAM" id="SSF56935">
    <property type="entry name" value="Porins"/>
    <property type="match status" value="1"/>
</dbReference>
<dbReference type="EMBL" id="CP106753">
    <property type="protein sequence ID" value="UXY14101.1"/>
    <property type="molecule type" value="Genomic_DNA"/>
</dbReference>
<comment type="similarity">
    <text evidence="2">Belongs to the OmpP1/FadL family.</text>
</comment>
<dbReference type="RefSeq" id="WP_263123401.1">
    <property type="nucleotide sequence ID" value="NZ_CP106753.1"/>
</dbReference>
<dbReference type="Proteomes" id="UP001061302">
    <property type="component" value="Chromosome"/>
</dbReference>
<evidence type="ECO:0000256" key="7">
    <source>
        <dbReference type="ARBA" id="ARBA00023237"/>
    </source>
</evidence>
<evidence type="ECO:0000313" key="9">
    <source>
        <dbReference type="EMBL" id="UXY14101.1"/>
    </source>
</evidence>
<evidence type="ECO:0000256" key="5">
    <source>
        <dbReference type="ARBA" id="ARBA00022729"/>
    </source>
</evidence>
<organism evidence="9 10">
    <name type="scientific">Chitiniphilus purpureus</name>
    <dbReference type="NCBI Taxonomy" id="2981137"/>
    <lineage>
        <taxon>Bacteria</taxon>
        <taxon>Pseudomonadati</taxon>
        <taxon>Pseudomonadota</taxon>
        <taxon>Betaproteobacteria</taxon>
        <taxon>Neisseriales</taxon>
        <taxon>Chitinibacteraceae</taxon>
        <taxon>Chitiniphilus</taxon>
    </lineage>
</organism>
<evidence type="ECO:0000256" key="3">
    <source>
        <dbReference type="ARBA" id="ARBA00022452"/>
    </source>
</evidence>
<evidence type="ECO:0000256" key="1">
    <source>
        <dbReference type="ARBA" id="ARBA00004571"/>
    </source>
</evidence>
<evidence type="ECO:0000256" key="6">
    <source>
        <dbReference type="ARBA" id="ARBA00023136"/>
    </source>
</evidence>
<keyword evidence="7" id="KW-0998">Cell outer membrane</keyword>
<keyword evidence="6" id="KW-0472">Membrane</keyword>
<evidence type="ECO:0000256" key="4">
    <source>
        <dbReference type="ARBA" id="ARBA00022692"/>
    </source>
</evidence>
<reference evidence="9" key="1">
    <citation type="submission" date="2022-10" db="EMBL/GenBank/DDBJ databases">
        <title>Chitiniphilus purpureus sp. nov., a novel chitin-degrading bacterium isolated from crawfish pond sediment.</title>
        <authorList>
            <person name="Li K."/>
        </authorList>
    </citation>
    <scope>NUCLEOTIDE SEQUENCE</scope>
    <source>
        <strain evidence="9">CD1</strain>
    </source>
</reference>